<organism evidence="2 3">
    <name type="scientific">Amorphotheca resinae ATCC 22711</name>
    <dbReference type="NCBI Taxonomy" id="857342"/>
    <lineage>
        <taxon>Eukaryota</taxon>
        <taxon>Fungi</taxon>
        <taxon>Dikarya</taxon>
        <taxon>Ascomycota</taxon>
        <taxon>Pezizomycotina</taxon>
        <taxon>Leotiomycetes</taxon>
        <taxon>Helotiales</taxon>
        <taxon>Amorphothecaceae</taxon>
        <taxon>Amorphotheca</taxon>
    </lineage>
</organism>
<dbReference type="OrthoDB" id="3519533at2759"/>
<feature type="compositionally biased region" description="Low complexity" evidence="1">
    <location>
        <begin position="72"/>
        <end position="94"/>
    </location>
</feature>
<protein>
    <submittedName>
        <fullName evidence="2">Uncharacterized protein</fullName>
    </submittedName>
</protein>
<dbReference type="GeneID" id="36571248"/>
<evidence type="ECO:0000313" key="2">
    <source>
        <dbReference type="EMBL" id="PSS27741.1"/>
    </source>
</evidence>
<gene>
    <name evidence="2" type="ORF">M430DRAFT_15002</name>
</gene>
<keyword evidence="3" id="KW-1185">Reference proteome</keyword>
<dbReference type="Proteomes" id="UP000241818">
    <property type="component" value="Unassembled WGS sequence"/>
</dbReference>
<dbReference type="InParanoid" id="A0A2T3BEA9"/>
<evidence type="ECO:0000256" key="1">
    <source>
        <dbReference type="SAM" id="MobiDB-lite"/>
    </source>
</evidence>
<sequence length="159" mass="17784">MSSSDSLQLAQVLADLNTLQNTDPEAAHALLLANKTLSQSRFLNRKARASIPRDPPEFDFLGRRITSPKSPPSFSRAASSTSVRSRGSQSGVVSPPTPVLPSSGRDDEDIKKAEELVRLYDMRWKFKQMGDTGLTRAKERVDLVVEKYAQRELEERRRA</sequence>
<proteinExistence type="predicted"/>
<name>A0A2T3BEA9_AMORE</name>
<feature type="region of interest" description="Disordered" evidence="1">
    <location>
        <begin position="47"/>
        <end position="108"/>
    </location>
</feature>
<dbReference type="AlphaFoldDB" id="A0A2T3BEA9"/>
<reference evidence="2 3" key="1">
    <citation type="journal article" date="2018" name="New Phytol.">
        <title>Comparative genomics and transcriptomics depict ericoid mycorrhizal fungi as versatile saprotrophs and plant mutualists.</title>
        <authorList>
            <person name="Martino E."/>
            <person name="Morin E."/>
            <person name="Grelet G.A."/>
            <person name="Kuo A."/>
            <person name="Kohler A."/>
            <person name="Daghino S."/>
            <person name="Barry K.W."/>
            <person name="Cichocki N."/>
            <person name="Clum A."/>
            <person name="Dockter R.B."/>
            <person name="Hainaut M."/>
            <person name="Kuo R.C."/>
            <person name="LaButti K."/>
            <person name="Lindahl B.D."/>
            <person name="Lindquist E.A."/>
            <person name="Lipzen A."/>
            <person name="Khouja H.R."/>
            <person name="Magnuson J."/>
            <person name="Murat C."/>
            <person name="Ohm R.A."/>
            <person name="Singer S.W."/>
            <person name="Spatafora J.W."/>
            <person name="Wang M."/>
            <person name="Veneault-Fourrey C."/>
            <person name="Henrissat B."/>
            <person name="Grigoriev I.V."/>
            <person name="Martin F.M."/>
            <person name="Perotto S."/>
        </authorList>
    </citation>
    <scope>NUCLEOTIDE SEQUENCE [LARGE SCALE GENOMIC DNA]</scope>
    <source>
        <strain evidence="2 3">ATCC 22711</strain>
    </source>
</reference>
<evidence type="ECO:0000313" key="3">
    <source>
        <dbReference type="Proteomes" id="UP000241818"/>
    </source>
</evidence>
<accession>A0A2T3BEA9</accession>
<dbReference type="EMBL" id="KZ679006">
    <property type="protein sequence ID" value="PSS27741.1"/>
    <property type="molecule type" value="Genomic_DNA"/>
</dbReference>
<dbReference type="RefSeq" id="XP_024725266.1">
    <property type="nucleotide sequence ID" value="XM_024863167.1"/>
</dbReference>